<keyword evidence="2" id="KW-0521">NADP</keyword>
<evidence type="ECO:0000313" key="6">
    <source>
        <dbReference type="Proteomes" id="UP001500466"/>
    </source>
</evidence>
<evidence type="ECO:0000313" key="5">
    <source>
        <dbReference type="EMBL" id="GAA4978169.1"/>
    </source>
</evidence>
<evidence type="ECO:0000256" key="2">
    <source>
        <dbReference type="ARBA" id="ARBA00022857"/>
    </source>
</evidence>
<evidence type="ECO:0000256" key="1">
    <source>
        <dbReference type="ARBA" id="ARBA00005104"/>
    </source>
</evidence>
<dbReference type="Proteomes" id="UP001500466">
    <property type="component" value="Unassembled WGS sequence"/>
</dbReference>
<keyword evidence="6" id="KW-1185">Reference proteome</keyword>
<comment type="pathway">
    <text evidence="1">Cofactor biosynthesis; riboflavin biosynthesis.</text>
</comment>
<comment type="caution">
    <text evidence="5">The sequence shown here is derived from an EMBL/GenBank/DDBJ whole genome shotgun (WGS) entry which is preliminary data.</text>
</comment>
<dbReference type="Gene3D" id="3.40.430.10">
    <property type="entry name" value="Dihydrofolate Reductase, subunit A"/>
    <property type="match status" value="1"/>
</dbReference>
<dbReference type="InterPro" id="IPR002734">
    <property type="entry name" value="RibDG_C"/>
</dbReference>
<evidence type="ECO:0000256" key="3">
    <source>
        <dbReference type="ARBA" id="ARBA00023002"/>
    </source>
</evidence>
<dbReference type="PANTHER" id="PTHR38011">
    <property type="entry name" value="DIHYDROFOLATE REDUCTASE FAMILY PROTEIN (AFU_ORTHOLOGUE AFUA_8G06820)"/>
    <property type="match status" value="1"/>
</dbReference>
<dbReference type="EMBL" id="BAABHS010000019">
    <property type="protein sequence ID" value="GAA4978169.1"/>
    <property type="molecule type" value="Genomic_DNA"/>
</dbReference>
<evidence type="ECO:0000259" key="4">
    <source>
        <dbReference type="Pfam" id="PF01872"/>
    </source>
</evidence>
<proteinExistence type="predicted"/>
<gene>
    <name evidence="5" type="ORF">GCM10023205_52660</name>
</gene>
<sequence>MTERPYVLLSCAMSVDGYIDDPTPERLLLSNAEDFDRVDEVRASCDAILIGSNTIRRDNPRLLVNSEERRAARVARGLPEYPLKVTLTGSGDLDGELKFFNTGGERVVYCPDRALTKVKTNLGDRADVVATGETLDFGIMLDDLGTRGIRRLMVEGGSQVHTRFLTEGLADEIQLAIAPIFVGGGGPRFVNDGTFINTFRDRMRVAEVTTVGDVVLVRYIPTKAKLGA</sequence>
<reference evidence="6" key="1">
    <citation type="journal article" date="2019" name="Int. J. Syst. Evol. Microbiol.">
        <title>The Global Catalogue of Microorganisms (GCM) 10K type strain sequencing project: providing services to taxonomists for standard genome sequencing and annotation.</title>
        <authorList>
            <consortium name="The Broad Institute Genomics Platform"/>
            <consortium name="The Broad Institute Genome Sequencing Center for Infectious Disease"/>
            <person name="Wu L."/>
            <person name="Ma J."/>
        </authorList>
    </citation>
    <scope>NUCLEOTIDE SEQUENCE [LARGE SCALE GENOMIC DNA]</scope>
    <source>
        <strain evidence="6">JCM 17986</strain>
    </source>
</reference>
<keyword evidence="3" id="KW-0560">Oxidoreductase</keyword>
<accession>A0ABP9HTC5</accession>
<dbReference type="InterPro" id="IPR024072">
    <property type="entry name" value="DHFR-like_dom_sf"/>
</dbReference>
<dbReference type="Pfam" id="PF01872">
    <property type="entry name" value="RibD_C"/>
    <property type="match status" value="1"/>
</dbReference>
<dbReference type="InterPro" id="IPR050765">
    <property type="entry name" value="Riboflavin_Biosynth_HTPR"/>
</dbReference>
<name>A0ABP9HTC5_9ACTN</name>
<organism evidence="5 6">
    <name type="scientific">Yinghuangia aomiensis</name>
    <dbReference type="NCBI Taxonomy" id="676205"/>
    <lineage>
        <taxon>Bacteria</taxon>
        <taxon>Bacillati</taxon>
        <taxon>Actinomycetota</taxon>
        <taxon>Actinomycetes</taxon>
        <taxon>Kitasatosporales</taxon>
        <taxon>Streptomycetaceae</taxon>
        <taxon>Yinghuangia</taxon>
    </lineage>
</organism>
<dbReference type="PANTHER" id="PTHR38011:SF7">
    <property type="entry name" value="2,5-DIAMINO-6-RIBOSYLAMINO-4(3H)-PYRIMIDINONE 5'-PHOSPHATE REDUCTASE"/>
    <property type="match status" value="1"/>
</dbReference>
<feature type="domain" description="Bacterial bifunctional deaminase-reductase C-terminal" evidence="4">
    <location>
        <begin position="5"/>
        <end position="216"/>
    </location>
</feature>
<protein>
    <recommendedName>
        <fullName evidence="4">Bacterial bifunctional deaminase-reductase C-terminal domain-containing protein</fullName>
    </recommendedName>
</protein>
<dbReference type="SUPFAM" id="SSF53597">
    <property type="entry name" value="Dihydrofolate reductase-like"/>
    <property type="match status" value="1"/>
</dbReference>